<proteinExistence type="predicted"/>
<gene>
    <name evidence="1" type="ORF">METZ01_LOCUS389267</name>
</gene>
<feature type="non-terminal residue" evidence="1">
    <location>
        <position position="1"/>
    </location>
</feature>
<organism evidence="1">
    <name type="scientific">marine metagenome</name>
    <dbReference type="NCBI Taxonomy" id="408172"/>
    <lineage>
        <taxon>unclassified sequences</taxon>
        <taxon>metagenomes</taxon>
        <taxon>ecological metagenomes</taxon>
    </lineage>
</organism>
<feature type="non-terminal residue" evidence="1">
    <location>
        <position position="31"/>
    </location>
</feature>
<name>A0A382UQ78_9ZZZZ</name>
<evidence type="ECO:0000313" key="1">
    <source>
        <dbReference type="EMBL" id="SVD36413.1"/>
    </source>
</evidence>
<dbReference type="AlphaFoldDB" id="A0A382UQ78"/>
<accession>A0A382UQ78</accession>
<sequence length="31" mass="3652">VPLFFFGLEGLTSTRLTRERWFSDSTSITTW</sequence>
<protein>
    <submittedName>
        <fullName evidence="1">Uncharacterized protein</fullName>
    </submittedName>
</protein>
<dbReference type="EMBL" id="UINC01145966">
    <property type="protein sequence ID" value="SVD36413.1"/>
    <property type="molecule type" value="Genomic_DNA"/>
</dbReference>
<reference evidence="1" key="1">
    <citation type="submission" date="2018-05" db="EMBL/GenBank/DDBJ databases">
        <authorList>
            <person name="Lanie J.A."/>
            <person name="Ng W.-L."/>
            <person name="Kazmierczak K.M."/>
            <person name="Andrzejewski T.M."/>
            <person name="Davidsen T.M."/>
            <person name="Wayne K.J."/>
            <person name="Tettelin H."/>
            <person name="Glass J.I."/>
            <person name="Rusch D."/>
            <person name="Podicherti R."/>
            <person name="Tsui H.-C.T."/>
            <person name="Winkler M.E."/>
        </authorList>
    </citation>
    <scope>NUCLEOTIDE SEQUENCE</scope>
</reference>